<name>A0A4D4J7K6_9PSEU</name>
<evidence type="ECO:0000313" key="2">
    <source>
        <dbReference type="Proteomes" id="UP000298860"/>
    </source>
</evidence>
<dbReference type="RefSeq" id="WP_137813081.1">
    <property type="nucleotide sequence ID" value="NZ_BJFL01000005.1"/>
</dbReference>
<comment type="caution">
    <text evidence="1">The sequence shown here is derived from an EMBL/GenBank/DDBJ whole genome shotgun (WGS) entry which is preliminary data.</text>
</comment>
<protein>
    <recommendedName>
        <fullName evidence="3">SAV-6107-like HEPN domain-containing protein</fullName>
    </recommendedName>
</protein>
<gene>
    <name evidence="1" type="ORF">GTS_15700</name>
</gene>
<evidence type="ECO:0008006" key="3">
    <source>
        <dbReference type="Google" id="ProtNLM"/>
    </source>
</evidence>
<dbReference type="EMBL" id="BJFL01000005">
    <property type="protein sequence ID" value="GDY29937.1"/>
    <property type="molecule type" value="Genomic_DNA"/>
</dbReference>
<proteinExistence type="predicted"/>
<keyword evidence="2" id="KW-1185">Reference proteome</keyword>
<sequence>MPYQAQGPTFLPLTVAAARAAAIDRCAPAERGSADIVQRRAEAAEATAAACWTALLAGCDSPARRALPARLRELTEATSSYAGIGSGSVHCRRVTQAQVRIDEAVRDGDGEEFAEAFVGYDQAVATAVVCGQGRMGSPTS</sequence>
<dbReference type="AlphaFoldDB" id="A0A4D4J7K6"/>
<organism evidence="1 2">
    <name type="scientific">Gandjariella thermophila</name>
    <dbReference type="NCBI Taxonomy" id="1931992"/>
    <lineage>
        <taxon>Bacteria</taxon>
        <taxon>Bacillati</taxon>
        <taxon>Actinomycetota</taxon>
        <taxon>Actinomycetes</taxon>
        <taxon>Pseudonocardiales</taxon>
        <taxon>Pseudonocardiaceae</taxon>
        <taxon>Gandjariella</taxon>
    </lineage>
</organism>
<dbReference type="Proteomes" id="UP000298860">
    <property type="component" value="Unassembled WGS sequence"/>
</dbReference>
<accession>A0A4D4J7K6</accession>
<dbReference type="OrthoDB" id="3631719at2"/>
<reference evidence="2" key="1">
    <citation type="submission" date="2019-04" db="EMBL/GenBank/DDBJ databases">
        <title>Draft genome sequence of Pseudonocardiaceae bacterium SL3-2-4.</title>
        <authorList>
            <person name="Ningsih F."/>
            <person name="Yokota A."/>
            <person name="Sakai Y."/>
            <person name="Nanatani K."/>
            <person name="Yabe S."/>
            <person name="Oetari A."/>
            <person name="Sjamsuridzal W."/>
        </authorList>
    </citation>
    <scope>NUCLEOTIDE SEQUENCE [LARGE SCALE GENOMIC DNA]</scope>
    <source>
        <strain evidence="2">SL3-2-4</strain>
    </source>
</reference>
<evidence type="ECO:0000313" key="1">
    <source>
        <dbReference type="EMBL" id="GDY29937.1"/>
    </source>
</evidence>